<evidence type="ECO:0000259" key="3">
    <source>
        <dbReference type="PROSITE" id="PS51186"/>
    </source>
</evidence>
<dbReference type="PANTHER" id="PTHR43072:SF23">
    <property type="entry name" value="UPF0039 PROTEIN C11D3.02C"/>
    <property type="match status" value="1"/>
</dbReference>
<dbReference type="EMBL" id="BMQK01000022">
    <property type="protein sequence ID" value="GGQ84701.1"/>
    <property type="molecule type" value="Genomic_DNA"/>
</dbReference>
<dbReference type="Gene3D" id="3.40.630.30">
    <property type="match status" value="1"/>
</dbReference>
<keyword evidence="5" id="KW-1185">Reference proteome</keyword>
<dbReference type="CDD" id="cd04301">
    <property type="entry name" value="NAT_SF"/>
    <property type="match status" value="1"/>
</dbReference>
<dbReference type="InterPro" id="IPR016181">
    <property type="entry name" value="Acyl_CoA_acyltransferase"/>
</dbReference>
<name>A0A918BPU4_9ACTN</name>
<feature type="domain" description="N-acetyltransferase" evidence="3">
    <location>
        <begin position="3"/>
        <end position="175"/>
    </location>
</feature>
<protein>
    <submittedName>
        <fullName evidence="4">N-acetyltransferase</fullName>
    </submittedName>
</protein>
<gene>
    <name evidence="4" type="ORF">GCM10010145_62820</name>
</gene>
<reference evidence="4" key="1">
    <citation type="journal article" date="2014" name="Int. J. Syst. Evol. Microbiol.">
        <title>Complete genome sequence of Corynebacterium casei LMG S-19264T (=DSM 44701T), isolated from a smear-ripened cheese.</title>
        <authorList>
            <consortium name="US DOE Joint Genome Institute (JGI-PGF)"/>
            <person name="Walter F."/>
            <person name="Albersmeier A."/>
            <person name="Kalinowski J."/>
            <person name="Ruckert C."/>
        </authorList>
    </citation>
    <scope>NUCLEOTIDE SEQUENCE</scope>
    <source>
        <strain evidence="4">JCM 3131</strain>
    </source>
</reference>
<dbReference type="InterPro" id="IPR000182">
    <property type="entry name" value="GNAT_dom"/>
</dbReference>
<dbReference type="SUPFAM" id="SSF55729">
    <property type="entry name" value="Acyl-CoA N-acyltransferases (Nat)"/>
    <property type="match status" value="1"/>
</dbReference>
<organism evidence="4 5">
    <name type="scientific">Streptomyces ruber</name>
    <dbReference type="NCBI Taxonomy" id="83378"/>
    <lineage>
        <taxon>Bacteria</taxon>
        <taxon>Bacillati</taxon>
        <taxon>Actinomycetota</taxon>
        <taxon>Actinomycetes</taxon>
        <taxon>Kitasatosporales</taxon>
        <taxon>Streptomycetaceae</taxon>
        <taxon>Streptomyces</taxon>
    </lineage>
</organism>
<evidence type="ECO:0000313" key="4">
    <source>
        <dbReference type="EMBL" id="GGQ84701.1"/>
    </source>
</evidence>
<proteinExistence type="predicted"/>
<keyword evidence="2" id="KW-0012">Acyltransferase</keyword>
<dbReference type="GO" id="GO:0016747">
    <property type="term" value="F:acyltransferase activity, transferring groups other than amino-acyl groups"/>
    <property type="evidence" value="ECO:0007669"/>
    <property type="project" value="InterPro"/>
</dbReference>
<dbReference type="PANTHER" id="PTHR43072">
    <property type="entry name" value="N-ACETYLTRANSFERASE"/>
    <property type="match status" value="1"/>
</dbReference>
<evidence type="ECO:0000256" key="1">
    <source>
        <dbReference type="ARBA" id="ARBA00022679"/>
    </source>
</evidence>
<comment type="caution">
    <text evidence="4">The sequence shown here is derived from an EMBL/GenBank/DDBJ whole genome shotgun (WGS) entry which is preliminary data.</text>
</comment>
<dbReference type="PROSITE" id="PS51186">
    <property type="entry name" value="GNAT"/>
    <property type="match status" value="1"/>
</dbReference>
<reference evidence="4" key="2">
    <citation type="submission" date="2020-09" db="EMBL/GenBank/DDBJ databases">
        <authorList>
            <person name="Sun Q."/>
            <person name="Ohkuma M."/>
        </authorList>
    </citation>
    <scope>NUCLEOTIDE SEQUENCE</scope>
    <source>
        <strain evidence="4">JCM 3131</strain>
    </source>
</reference>
<keyword evidence="1" id="KW-0808">Transferase</keyword>
<evidence type="ECO:0000256" key="2">
    <source>
        <dbReference type="ARBA" id="ARBA00023315"/>
    </source>
</evidence>
<accession>A0A918BPU4</accession>
<evidence type="ECO:0000313" key="5">
    <source>
        <dbReference type="Proteomes" id="UP000620156"/>
    </source>
</evidence>
<dbReference type="AlphaFoldDB" id="A0A918BPU4"/>
<dbReference type="RefSeq" id="WP_189220255.1">
    <property type="nucleotide sequence ID" value="NZ_BMQK01000022.1"/>
</dbReference>
<dbReference type="Proteomes" id="UP000620156">
    <property type="component" value="Unassembled WGS sequence"/>
</dbReference>
<sequence>MSVLIRPATPEDVRTIAAINAHYVTETLATFDEEPRSTDEWLRVLEDRNARGLPFLVAELAVPHVPDDHTASVVGYAYASPWRPKPAYRHTAEDTVYLAPGHTGRGLGTALLDALLKGSAAAGVRRMIAVIADTGDGGSVALHRRFGFTEAGRLTAVGRKHGRWIDTLLMQRALEHPTLPDPHPQPHPHP</sequence>
<dbReference type="Pfam" id="PF00583">
    <property type="entry name" value="Acetyltransf_1"/>
    <property type="match status" value="1"/>
</dbReference>